<evidence type="ECO:0000313" key="1">
    <source>
        <dbReference type="EMBL" id="ADL54912.1"/>
    </source>
</evidence>
<dbReference type="InterPro" id="IPR036390">
    <property type="entry name" value="WH_DNA-bd_sf"/>
</dbReference>
<dbReference type="KEGG" id="gca:Galf_0880"/>
<protein>
    <recommendedName>
        <fullName evidence="3">Transcriptional regulator</fullName>
    </recommendedName>
</protein>
<dbReference type="Proteomes" id="UP000001235">
    <property type="component" value="Chromosome"/>
</dbReference>
<dbReference type="HOGENOM" id="CLU_2604717_0_0_4"/>
<proteinExistence type="predicted"/>
<evidence type="ECO:0000313" key="2">
    <source>
        <dbReference type="Proteomes" id="UP000001235"/>
    </source>
</evidence>
<keyword evidence="2" id="KW-1185">Reference proteome</keyword>
<organism evidence="1 2">
    <name type="scientific">Gallionella capsiferriformans (strain ES-2)</name>
    <name type="common">Gallionella ferruginea capsiferriformans (strain ES-2)</name>
    <dbReference type="NCBI Taxonomy" id="395494"/>
    <lineage>
        <taxon>Bacteria</taxon>
        <taxon>Pseudomonadati</taxon>
        <taxon>Pseudomonadota</taxon>
        <taxon>Betaproteobacteria</taxon>
        <taxon>Nitrosomonadales</taxon>
        <taxon>Gallionellaceae</taxon>
        <taxon>Gallionella</taxon>
    </lineage>
</organism>
<dbReference type="EMBL" id="CP002159">
    <property type="protein sequence ID" value="ADL54912.1"/>
    <property type="molecule type" value="Genomic_DNA"/>
</dbReference>
<dbReference type="STRING" id="395494.Galf_0880"/>
<dbReference type="SUPFAM" id="SSF46785">
    <property type="entry name" value="Winged helix' DNA-binding domain"/>
    <property type="match status" value="1"/>
</dbReference>
<gene>
    <name evidence="1" type="ordered locus">Galf_0880</name>
</gene>
<evidence type="ECO:0008006" key="3">
    <source>
        <dbReference type="Google" id="ProtNLM"/>
    </source>
</evidence>
<dbReference type="OrthoDB" id="9181174at2"/>
<reference evidence="1 2" key="1">
    <citation type="submission" date="2010-08" db="EMBL/GenBank/DDBJ databases">
        <title>Complete sequence of Gallionella capsiferriformans ES-2.</title>
        <authorList>
            <consortium name="US DOE Joint Genome Institute"/>
            <person name="Lucas S."/>
            <person name="Copeland A."/>
            <person name="Lapidus A."/>
            <person name="Cheng J.-F."/>
            <person name="Bruce D."/>
            <person name="Goodwin L."/>
            <person name="Pitluck S."/>
            <person name="Chertkov O."/>
            <person name="Davenport K.W."/>
            <person name="Detter J.C."/>
            <person name="Han C."/>
            <person name="Tapia R."/>
            <person name="Land M."/>
            <person name="Hauser L."/>
            <person name="Chang Y.-J."/>
            <person name="Jeffries C."/>
            <person name="Kyrpides N."/>
            <person name="Ivanova N."/>
            <person name="Mikhailova N."/>
            <person name="Shelobolina E.S."/>
            <person name="Picardal F."/>
            <person name="Roden E."/>
            <person name="Emerson D."/>
            <person name="Woyke T."/>
        </authorList>
    </citation>
    <scope>NUCLEOTIDE SEQUENCE [LARGE SCALE GENOMIC DNA]</scope>
    <source>
        <strain evidence="1 2">ES-2</strain>
    </source>
</reference>
<accession>D9SED6</accession>
<dbReference type="AlphaFoldDB" id="D9SED6"/>
<name>D9SED6_GALCS</name>
<dbReference type="eggNOG" id="COG2345">
    <property type="taxonomic scope" value="Bacteria"/>
</dbReference>
<sequence>MPTDQIIQHLTKHGERLDTEIAHAIGIPLPVAHLHLKQLTANGKVMSCHVTRFVEGIKTEGITCRLVGHIPKVAPGKKTM</sequence>